<feature type="region of interest" description="Disordered" evidence="1">
    <location>
        <begin position="1"/>
        <end position="128"/>
    </location>
</feature>
<dbReference type="AlphaFoldDB" id="A0A820JQ20"/>
<dbReference type="Proteomes" id="UP000663844">
    <property type="component" value="Unassembled WGS sequence"/>
</dbReference>
<reference evidence="2" key="1">
    <citation type="submission" date="2021-02" db="EMBL/GenBank/DDBJ databases">
        <authorList>
            <person name="Nowell W R."/>
        </authorList>
    </citation>
    <scope>NUCLEOTIDE SEQUENCE</scope>
</reference>
<feature type="compositionally biased region" description="Basic and acidic residues" evidence="1">
    <location>
        <begin position="83"/>
        <end position="96"/>
    </location>
</feature>
<comment type="caution">
    <text evidence="2">The sequence shown here is derived from an EMBL/GenBank/DDBJ whole genome shotgun (WGS) entry which is preliminary data.</text>
</comment>
<dbReference type="EMBL" id="CAJOAZ010018347">
    <property type="protein sequence ID" value="CAF4325200.1"/>
    <property type="molecule type" value="Genomic_DNA"/>
</dbReference>
<organism evidence="2 3">
    <name type="scientific">Adineta steineri</name>
    <dbReference type="NCBI Taxonomy" id="433720"/>
    <lineage>
        <taxon>Eukaryota</taxon>
        <taxon>Metazoa</taxon>
        <taxon>Spiralia</taxon>
        <taxon>Gnathifera</taxon>
        <taxon>Rotifera</taxon>
        <taxon>Eurotatoria</taxon>
        <taxon>Bdelloidea</taxon>
        <taxon>Adinetida</taxon>
        <taxon>Adinetidae</taxon>
        <taxon>Adineta</taxon>
    </lineage>
</organism>
<feature type="compositionally biased region" description="Polar residues" evidence="1">
    <location>
        <begin position="97"/>
        <end position="107"/>
    </location>
</feature>
<proteinExistence type="predicted"/>
<feature type="compositionally biased region" description="Polar residues" evidence="1">
    <location>
        <begin position="115"/>
        <end position="128"/>
    </location>
</feature>
<feature type="compositionally biased region" description="Polar residues" evidence="1">
    <location>
        <begin position="1"/>
        <end position="34"/>
    </location>
</feature>
<feature type="non-terminal residue" evidence="2">
    <location>
        <position position="128"/>
    </location>
</feature>
<sequence>TPKQETTFKSQSWTQSQPTTFTEESSQFGLNQPQKGLPVQNSQSWSNNQQMQKTQFTDVDESKMQSTSDFTARPAGTSLPQNLRERQTSRTVERIPQESNTVVVQQTTERKTIETMPTQHSASWQTRQ</sequence>
<gene>
    <name evidence="2" type="ORF">OXD698_LOCUS47390</name>
</gene>
<evidence type="ECO:0000256" key="1">
    <source>
        <dbReference type="SAM" id="MobiDB-lite"/>
    </source>
</evidence>
<protein>
    <submittedName>
        <fullName evidence="2">Uncharacterized protein</fullName>
    </submittedName>
</protein>
<evidence type="ECO:0000313" key="2">
    <source>
        <dbReference type="EMBL" id="CAF4325200.1"/>
    </source>
</evidence>
<name>A0A820JQ20_9BILA</name>
<feature type="compositionally biased region" description="Low complexity" evidence="1">
    <location>
        <begin position="40"/>
        <end position="52"/>
    </location>
</feature>
<accession>A0A820JQ20</accession>
<evidence type="ECO:0000313" key="3">
    <source>
        <dbReference type="Proteomes" id="UP000663844"/>
    </source>
</evidence>